<evidence type="ECO:0000313" key="2">
    <source>
        <dbReference type="EMBL" id="GHD05836.1"/>
    </source>
</evidence>
<protein>
    <submittedName>
        <fullName evidence="2">Uncharacterized protein</fullName>
    </submittedName>
</protein>
<proteinExistence type="predicted"/>
<dbReference type="Proteomes" id="UP000630142">
    <property type="component" value="Unassembled WGS sequence"/>
</dbReference>
<reference evidence="2" key="2">
    <citation type="submission" date="2020-09" db="EMBL/GenBank/DDBJ databases">
        <authorList>
            <person name="Sun Q."/>
            <person name="Kim S."/>
        </authorList>
    </citation>
    <scope>NUCLEOTIDE SEQUENCE</scope>
    <source>
        <strain evidence="2">KCTC 42249</strain>
    </source>
</reference>
<keyword evidence="3" id="KW-1185">Reference proteome</keyword>
<dbReference type="RefSeq" id="WP_189501088.1">
    <property type="nucleotide sequence ID" value="NZ_BMZQ01000001.1"/>
</dbReference>
<gene>
    <name evidence="2" type="ORF">GCM10016234_02470</name>
</gene>
<name>A0A8J3DRF6_9HYPH</name>
<evidence type="ECO:0000256" key="1">
    <source>
        <dbReference type="SAM" id="SignalP"/>
    </source>
</evidence>
<keyword evidence="1" id="KW-0732">Signal</keyword>
<organism evidence="2 3">
    <name type="scientific">Tianweitania populi</name>
    <dbReference type="NCBI Taxonomy" id="1607949"/>
    <lineage>
        <taxon>Bacteria</taxon>
        <taxon>Pseudomonadati</taxon>
        <taxon>Pseudomonadota</taxon>
        <taxon>Alphaproteobacteria</taxon>
        <taxon>Hyphomicrobiales</taxon>
        <taxon>Phyllobacteriaceae</taxon>
        <taxon>Tianweitania</taxon>
    </lineage>
</organism>
<sequence length="264" mass="29147">MRILPKGLALATAAIAGLLLTSTAHAAEPDLIIEVGPDVFKHGGVITVYPIPTDPKAWEKIAASNPATIVRLNERYGVVQFRFLRGSDYAYRVQPIDGVEKRESYVSQTLSIIGTDEQDRGPQMEAGFTNEYSNGGRIIRSVPIEEVAGTDESTRSNARWGVTQAITDPPPADERGARALLGVVDRGVYEFPLACDGDLRTQVCTIAPERRAEIEPLWWRALAEDRLERLNFYALRRCYDSTWTGGGSCDAVPDSDEPDYKHRP</sequence>
<feature type="signal peptide" evidence="1">
    <location>
        <begin position="1"/>
        <end position="26"/>
    </location>
</feature>
<feature type="chain" id="PRO_5035254933" evidence="1">
    <location>
        <begin position="27"/>
        <end position="264"/>
    </location>
</feature>
<reference evidence="2" key="1">
    <citation type="journal article" date="2014" name="Int. J. Syst. Evol. Microbiol.">
        <title>Complete genome sequence of Corynebacterium casei LMG S-19264T (=DSM 44701T), isolated from a smear-ripened cheese.</title>
        <authorList>
            <consortium name="US DOE Joint Genome Institute (JGI-PGF)"/>
            <person name="Walter F."/>
            <person name="Albersmeier A."/>
            <person name="Kalinowski J."/>
            <person name="Ruckert C."/>
        </authorList>
    </citation>
    <scope>NUCLEOTIDE SEQUENCE</scope>
    <source>
        <strain evidence="2">KCTC 42249</strain>
    </source>
</reference>
<accession>A0A8J3DRF6</accession>
<evidence type="ECO:0000313" key="3">
    <source>
        <dbReference type="Proteomes" id="UP000630142"/>
    </source>
</evidence>
<dbReference type="EMBL" id="BMZQ01000001">
    <property type="protein sequence ID" value="GHD05836.1"/>
    <property type="molecule type" value="Genomic_DNA"/>
</dbReference>
<comment type="caution">
    <text evidence="2">The sequence shown here is derived from an EMBL/GenBank/DDBJ whole genome shotgun (WGS) entry which is preliminary data.</text>
</comment>
<dbReference type="AlphaFoldDB" id="A0A8J3DRF6"/>